<dbReference type="Proteomes" id="UP001595904">
    <property type="component" value="Unassembled WGS sequence"/>
</dbReference>
<proteinExistence type="predicted"/>
<dbReference type="PANTHER" id="PTHR31151:SF0">
    <property type="entry name" value="PROLINE-TRNA LIGASE (DUF1680)"/>
    <property type="match status" value="1"/>
</dbReference>
<evidence type="ECO:0000259" key="3">
    <source>
        <dbReference type="Pfam" id="PF16375"/>
    </source>
</evidence>
<feature type="domain" description="Non-reducing end beta-L-arabinofuranosidase-like GH127 middle" evidence="4">
    <location>
        <begin position="426"/>
        <end position="519"/>
    </location>
</feature>
<feature type="signal peptide" evidence="1">
    <location>
        <begin position="1"/>
        <end position="21"/>
    </location>
</feature>
<organism evidence="5 6">
    <name type="scientific">Steroidobacter flavus</name>
    <dbReference type="NCBI Taxonomy" id="1842136"/>
    <lineage>
        <taxon>Bacteria</taxon>
        <taxon>Pseudomonadati</taxon>
        <taxon>Pseudomonadota</taxon>
        <taxon>Gammaproteobacteria</taxon>
        <taxon>Steroidobacterales</taxon>
        <taxon>Steroidobacteraceae</taxon>
        <taxon>Steroidobacter</taxon>
    </lineage>
</organism>
<dbReference type="PANTHER" id="PTHR31151">
    <property type="entry name" value="PROLINE-TRNA LIGASE (DUF1680)"/>
    <property type="match status" value="1"/>
</dbReference>
<dbReference type="Pfam" id="PF07944">
    <property type="entry name" value="Beta-AFase-like_GH127_cat"/>
    <property type="match status" value="1"/>
</dbReference>
<dbReference type="RefSeq" id="WP_380598705.1">
    <property type="nucleotide sequence ID" value="NZ_JBHSDU010000003.1"/>
</dbReference>
<feature type="domain" description="Non-reducing end beta-L-arabinofuranosidase-like GH127 catalytic" evidence="2">
    <location>
        <begin position="33"/>
        <end position="415"/>
    </location>
</feature>
<evidence type="ECO:0000313" key="5">
    <source>
        <dbReference type="EMBL" id="MFC4310856.1"/>
    </source>
</evidence>
<evidence type="ECO:0000256" key="1">
    <source>
        <dbReference type="SAM" id="SignalP"/>
    </source>
</evidence>
<comment type="caution">
    <text evidence="5">The sequence shown here is derived from an EMBL/GenBank/DDBJ whole genome shotgun (WGS) entry which is preliminary data.</text>
</comment>
<dbReference type="Pfam" id="PF20736">
    <property type="entry name" value="Glyco_hydro127M"/>
    <property type="match status" value="1"/>
</dbReference>
<feature type="chain" id="PRO_5045180623" evidence="1">
    <location>
        <begin position="22"/>
        <end position="637"/>
    </location>
</feature>
<dbReference type="EMBL" id="JBHSDU010000003">
    <property type="protein sequence ID" value="MFC4310856.1"/>
    <property type="molecule type" value="Genomic_DNA"/>
</dbReference>
<dbReference type="InterPro" id="IPR032275">
    <property type="entry name" value="DUF4986"/>
</dbReference>
<evidence type="ECO:0000259" key="2">
    <source>
        <dbReference type="Pfam" id="PF07944"/>
    </source>
</evidence>
<dbReference type="InterPro" id="IPR012878">
    <property type="entry name" value="Beta-AFase-like_GH127_cat"/>
</dbReference>
<dbReference type="SUPFAM" id="SSF48208">
    <property type="entry name" value="Six-hairpin glycosidases"/>
    <property type="match status" value="1"/>
</dbReference>
<evidence type="ECO:0000313" key="6">
    <source>
        <dbReference type="Proteomes" id="UP001595904"/>
    </source>
</evidence>
<evidence type="ECO:0000259" key="4">
    <source>
        <dbReference type="Pfam" id="PF20736"/>
    </source>
</evidence>
<gene>
    <name evidence="5" type="ORF">ACFPN2_17305</name>
</gene>
<feature type="domain" description="DUF4986" evidence="3">
    <location>
        <begin position="572"/>
        <end position="625"/>
    </location>
</feature>
<dbReference type="InterPro" id="IPR008928">
    <property type="entry name" value="6-hairpin_glycosidase_sf"/>
</dbReference>
<dbReference type="Pfam" id="PF16375">
    <property type="entry name" value="DUF4986"/>
    <property type="match status" value="1"/>
</dbReference>
<dbReference type="InterPro" id="IPR049046">
    <property type="entry name" value="Beta-AFase-like_GH127_middle"/>
</dbReference>
<sequence length="637" mass="70752">MQMLRFILLGSLAMASLAVEAATPTVKTFGLGDVELLDSPFKQAMERNAEYLLSLDADRLLHNTRKYAGLKPKGELYGGWESQGIAGHTLGHYLTALSQQYASTHDPRFKKRLDYIIGEMAEAQRAYGDGYIGALPELELKTMRGFKQGNVEVKDAFTFKDGAWVPWYTQHKVLAGLRDAWTLGESAQAKDVTLKLANWVDDITAGLTPEQQQTMLQVEHGGMREVLFDIYGLTKDERYLKTAQRFEHRAILDPLLAGRDELPGKHANTQIPKVIGAARGYEVANQSEGRPIAENFWKTVVHNHSWAIGGNSDGEFFFSPNSASEHLSAATAETCNTYNMLRLTERLFGWQPQVEYADFEERALYNHILASQEPKQGMFTYFMSLKPGHFKTYSTPHDSFWCCVGSGMENHSKYGAAIYFHAADALYVNLFIPSVLHWKERGLELQQTTLYPNDNRTSLTVKQAPTAPLSLRVRVPAWASGNATLTLNGKAVAVEAKPGSYATVQREWKKGDVIEVAIPTSVRTEPLHGSNDRFAFVYGPVVLAGDLGPAPAGPTVPYAKEQQANLKAESIEVPALAGNPQQLAASLRRVAGDTLAFKLTTSQPRKEVTLRPFHEIDYDRYTVYWKTTPAKQATAGE</sequence>
<keyword evidence="1" id="KW-0732">Signal</keyword>
<protein>
    <submittedName>
        <fullName evidence="5">Beta-L-arabinofuranosidase domain-containing protein</fullName>
    </submittedName>
</protein>
<accession>A0ABV8STJ2</accession>
<reference evidence="6" key="1">
    <citation type="journal article" date="2019" name="Int. J. Syst. Evol. Microbiol.">
        <title>The Global Catalogue of Microorganisms (GCM) 10K type strain sequencing project: providing services to taxonomists for standard genome sequencing and annotation.</title>
        <authorList>
            <consortium name="The Broad Institute Genomics Platform"/>
            <consortium name="The Broad Institute Genome Sequencing Center for Infectious Disease"/>
            <person name="Wu L."/>
            <person name="Ma J."/>
        </authorList>
    </citation>
    <scope>NUCLEOTIDE SEQUENCE [LARGE SCALE GENOMIC DNA]</scope>
    <source>
        <strain evidence="6">CGMCC 1.10759</strain>
    </source>
</reference>
<name>A0ABV8STJ2_9GAMM</name>
<keyword evidence="6" id="KW-1185">Reference proteome</keyword>